<feature type="compositionally biased region" description="Low complexity" evidence="1">
    <location>
        <begin position="67"/>
        <end position="81"/>
    </location>
</feature>
<protein>
    <submittedName>
        <fullName evidence="2">Uncharacterized protein</fullName>
    </submittedName>
</protein>
<feature type="region of interest" description="Disordered" evidence="1">
    <location>
        <begin position="129"/>
        <end position="168"/>
    </location>
</feature>
<feature type="compositionally biased region" description="Basic and acidic residues" evidence="1">
    <location>
        <begin position="129"/>
        <end position="151"/>
    </location>
</feature>
<dbReference type="Proteomes" id="UP000245764">
    <property type="component" value="Chromosome 7"/>
</dbReference>
<accession>A0A2H1GQ51</accession>
<evidence type="ECO:0000313" key="2">
    <source>
        <dbReference type="EMBL" id="SMR55693.1"/>
    </source>
</evidence>
<proteinExistence type="predicted"/>
<evidence type="ECO:0000313" key="3">
    <source>
        <dbReference type="Proteomes" id="UP000245764"/>
    </source>
</evidence>
<dbReference type="AlphaFoldDB" id="A0A2H1GQ51"/>
<feature type="region of interest" description="Disordered" evidence="1">
    <location>
        <begin position="67"/>
        <end position="88"/>
    </location>
</feature>
<organism evidence="2 3">
    <name type="scientific">Zymoseptoria tritici ST99CH_1E4</name>
    <dbReference type="NCBI Taxonomy" id="1276532"/>
    <lineage>
        <taxon>Eukaryota</taxon>
        <taxon>Fungi</taxon>
        <taxon>Dikarya</taxon>
        <taxon>Ascomycota</taxon>
        <taxon>Pezizomycotina</taxon>
        <taxon>Dothideomycetes</taxon>
        <taxon>Dothideomycetidae</taxon>
        <taxon>Mycosphaerellales</taxon>
        <taxon>Mycosphaerellaceae</taxon>
        <taxon>Zymoseptoria</taxon>
    </lineage>
</organism>
<gene>
    <name evidence="2" type="ORF">ZT1E4_G8041</name>
</gene>
<dbReference type="EMBL" id="LT854259">
    <property type="protein sequence ID" value="SMR55693.1"/>
    <property type="molecule type" value="Genomic_DNA"/>
</dbReference>
<evidence type="ECO:0000256" key="1">
    <source>
        <dbReference type="SAM" id="MobiDB-lite"/>
    </source>
</evidence>
<name>A0A2H1GQ51_ZYMTR</name>
<sequence length="168" mass="19550">MQTKRCRWNISSNNIITFSYLPASTHRTAPIEQHRLYQHPHRHTITSSPSNRSNLINFLRRIPPTPLLLSSSPPLSTKPSTNQPTNHITMTSRDILGNERFGRRGNREQYVLDAAWALYMMSRRDIGEAKEQMEEREREKREREKQGKGEEGGGEGEVGCWSGWQWFE</sequence>
<reference evidence="3" key="1">
    <citation type="submission" date="2017-05" db="EMBL/GenBank/DDBJ databases">
        <authorList>
            <person name="Song R."/>
            <person name="Chenine A.L."/>
            <person name="Ruprecht R.M."/>
        </authorList>
    </citation>
    <scope>NUCLEOTIDE SEQUENCE [LARGE SCALE GENOMIC DNA]</scope>
</reference>